<dbReference type="InterPro" id="IPR002350">
    <property type="entry name" value="Kazal_dom"/>
</dbReference>
<gene>
    <name evidence="2" type="ORF">CEUTPL_LOCUS9763</name>
</gene>
<dbReference type="InterPro" id="IPR039932">
    <property type="entry name" value="Spink4-like"/>
</dbReference>
<evidence type="ECO:0000313" key="3">
    <source>
        <dbReference type="Proteomes" id="UP001152799"/>
    </source>
</evidence>
<dbReference type="Gene3D" id="3.30.60.30">
    <property type="match status" value="1"/>
</dbReference>
<dbReference type="SMART" id="SM00280">
    <property type="entry name" value="KAZAL"/>
    <property type="match status" value="1"/>
</dbReference>
<reference evidence="2" key="1">
    <citation type="submission" date="2022-01" db="EMBL/GenBank/DDBJ databases">
        <authorList>
            <person name="King R."/>
        </authorList>
    </citation>
    <scope>NUCLEOTIDE SEQUENCE</scope>
</reference>
<protein>
    <recommendedName>
        <fullName evidence="1">Kazal-like domain-containing protein</fullName>
    </recommendedName>
</protein>
<name>A0A9N9QQY5_9CUCU</name>
<dbReference type="Pfam" id="PF00050">
    <property type="entry name" value="Kazal_1"/>
    <property type="match status" value="1"/>
</dbReference>
<evidence type="ECO:0000259" key="1">
    <source>
        <dbReference type="PROSITE" id="PS51465"/>
    </source>
</evidence>
<dbReference type="OrthoDB" id="126772at2759"/>
<dbReference type="CDD" id="cd00104">
    <property type="entry name" value="KAZAL_FS"/>
    <property type="match status" value="1"/>
</dbReference>
<dbReference type="PANTHER" id="PTHR21179">
    <property type="entry name" value="SERINE-TYPE ENDOPEPTIDASE INHIBITOR"/>
    <property type="match status" value="1"/>
</dbReference>
<organism evidence="2 3">
    <name type="scientific">Ceutorhynchus assimilis</name>
    <name type="common">cabbage seed weevil</name>
    <dbReference type="NCBI Taxonomy" id="467358"/>
    <lineage>
        <taxon>Eukaryota</taxon>
        <taxon>Metazoa</taxon>
        <taxon>Ecdysozoa</taxon>
        <taxon>Arthropoda</taxon>
        <taxon>Hexapoda</taxon>
        <taxon>Insecta</taxon>
        <taxon>Pterygota</taxon>
        <taxon>Neoptera</taxon>
        <taxon>Endopterygota</taxon>
        <taxon>Coleoptera</taxon>
        <taxon>Polyphaga</taxon>
        <taxon>Cucujiformia</taxon>
        <taxon>Curculionidae</taxon>
        <taxon>Ceutorhynchinae</taxon>
        <taxon>Ceutorhynchus</taxon>
    </lineage>
</organism>
<keyword evidence="3" id="KW-1185">Reference proteome</keyword>
<dbReference type="EMBL" id="OU892281">
    <property type="protein sequence ID" value="CAG9769250.1"/>
    <property type="molecule type" value="Genomic_DNA"/>
</dbReference>
<proteinExistence type="predicted"/>
<dbReference type="Proteomes" id="UP001152799">
    <property type="component" value="Chromosome 5"/>
</dbReference>
<dbReference type="InterPro" id="IPR036058">
    <property type="entry name" value="Kazal_dom_sf"/>
</dbReference>
<sequence>MFFVVSIHWSFQRHTNKLIHSSRSAVIGRTCLKMNSIYKVLLLLVTFLAILCVQRSSCQVDWGGIWPQAIQTTTIVSTTNQDPASITTLAFRACFDACQTVQHYNPVCGSDGITYNNQFRLQCAQRCGRRIQSVKWGTCSPLS</sequence>
<dbReference type="PANTHER" id="PTHR21179:SF1">
    <property type="entry name" value="KAZ1-TYPE SERINE PROTEASE INHIBITOR-LIKE PROTEIN TYPE EPSILON-RELATED"/>
    <property type="match status" value="1"/>
</dbReference>
<feature type="domain" description="Kazal-like" evidence="1">
    <location>
        <begin position="88"/>
        <end position="141"/>
    </location>
</feature>
<accession>A0A9N9QQY5</accession>
<evidence type="ECO:0000313" key="2">
    <source>
        <dbReference type="EMBL" id="CAG9769250.1"/>
    </source>
</evidence>
<dbReference type="SUPFAM" id="SSF100895">
    <property type="entry name" value="Kazal-type serine protease inhibitors"/>
    <property type="match status" value="1"/>
</dbReference>
<dbReference type="GO" id="GO:0004867">
    <property type="term" value="F:serine-type endopeptidase inhibitor activity"/>
    <property type="evidence" value="ECO:0007669"/>
    <property type="project" value="InterPro"/>
</dbReference>
<dbReference type="AlphaFoldDB" id="A0A9N9QQY5"/>
<dbReference type="PROSITE" id="PS51465">
    <property type="entry name" value="KAZAL_2"/>
    <property type="match status" value="1"/>
</dbReference>